<feature type="domain" description="DUF5615" evidence="1">
    <location>
        <begin position="7"/>
        <end position="97"/>
    </location>
</feature>
<evidence type="ECO:0000259" key="1">
    <source>
        <dbReference type="Pfam" id="PF18480"/>
    </source>
</evidence>
<sequence length="127" mass="14526">MPDTLSFLIDECLHASLVEVANGLGYTAYHIEHLGLKGAPDWQLWKRALQDDSIFVTNNAQDFRKLSRKAEIHPGLVIILPLMRPEVQRQLFRAGLEYLAGRTNLINRVIEIDLHKETVDIQEIELP</sequence>
<reference evidence="2 3" key="1">
    <citation type="submission" date="2020-08" db="EMBL/GenBank/DDBJ databases">
        <title>Genomic Encyclopedia of Type Strains, Phase IV (KMG-IV): sequencing the most valuable type-strain genomes for metagenomic binning, comparative biology and taxonomic classification.</title>
        <authorList>
            <person name="Goeker M."/>
        </authorList>
    </citation>
    <scope>NUCLEOTIDE SEQUENCE [LARGE SCALE GENOMIC DNA]</scope>
    <source>
        <strain evidence="2 3">DSM 103733</strain>
    </source>
</reference>
<name>A0A841K9T1_9BACT</name>
<organism evidence="2 3">
    <name type="scientific">Silvibacterium bohemicum</name>
    <dbReference type="NCBI Taxonomy" id="1577686"/>
    <lineage>
        <taxon>Bacteria</taxon>
        <taxon>Pseudomonadati</taxon>
        <taxon>Acidobacteriota</taxon>
        <taxon>Terriglobia</taxon>
        <taxon>Terriglobales</taxon>
        <taxon>Acidobacteriaceae</taxon>
        <taxon>Silvibacterium</taxon>
    </lineage>
</organism>
<dbReference type="AlphaFoldDB" id="A0A841K9T1"/>
<dbReference type="Pfam" id="PF18480">
    <property type="entry name" value="DUF5615"/>
    <property type="match status" value="1"/>
</dbReference>
<comment type="caution">
    <text evidence="2">The sequence shown here is derived from an EMBL/GenBank/DDBJ whole genome shotgun (WGS) entry which is preliminary data.</text>
</comment>
<protein>
    <submittedName>
        <fullName evidence="2">Putative nuclease of putative toxin-antitoxin system</fullName>
    </submittedName>
</protein>
<dbReference type="RefSeq" id="WP_050061479.1">
    <property type="nucleotide sequence ID" value="NZ_JACHEK010000014.1"/>
</dbReference>
<evidence type="ECO:0000313" key="2">
    <source>
        <dbReference type="EMBL" id="MBB6147318.1"/>
    </source>
</evidence>
<evidence type="ECO:0000313" key="3">
    <source>
        <dbReference type="Proteomes" id="UP000538666"/>
    </source>
</evidence>
<gene>
    <name evidence="2" type="ORF">HNQ77_005314</name>
</gene>
<dbReference type="EMBL" id="JACHEK010000014">
    <property type="protein sequence ID" value="MBB6147318.1"/>
    <property type="molecule type" value="Genomic_DNA"/>
</dbReference>
<proteinExistence type="predicted"/>
<accession>A0A841K9T1</accession>
<keyword evidence="3" id="KW-1185">Reference proteome</keyword>
<dbReference type="InterPro" id="IPR041049">
    <property type="entry name" value="DUF5615"/>
</dbReference>
<dbReference type="OrthoDB" id="122897at2"/>
<dbReference type="Proteomes" id="UP000538666">
    <property type="component" value="Unassembled WGS sequence"/>
</dbReference>